<reference evidence="1" key="1">
    <citation type="journal article" date="2022" name="Int. J. Mol. Sci.">
        <title>Draft Genome of Tanacetum Coccineum: Genomic Comparison of Closely Related Tanacetum-Family Plants.</title>
        <authorList>
            <person name="Yamashiro T."/>
            <person name="Shiraishi A."/>
            <person name="Nakayama K."/>
            <person name="Satake H."/>
        </authorList>
    </citation>
    <scope>NUCLEOTIDE SEQUENCE</scope>
</reference>
<keyword evidence="1" id="KW-0695">RNA-directed DNA polymerase</keyword>
<keyword evidence="1" id="KW-0548">Nucleotidyltransferase</keyword>
<dbReference type="SUPFAM" id="SSF56219">
    <property type="entry name" value="DNase I-like"/>
    <property type="match status" value="1"/>
</dbReference>
<reference evidence="1" key="2">
    <citation type="submission" date="2022-01" db="EMBL/GenBank/DDBJ databases">
        <authorList>
            <person name="Yamashiro T."/>
            <person name="Shiraishi A."/>
            <person name="Satake H."/>
            <person name="Nakayama K."/>
        </authorList>
    </citation>
    <scope>NUCLEOTIDE SEQUENCE</scope>
</reference>
<dbReference type="Proteomes" id="UP001151760">
    <property type="component" value="Unassembled WGS sequence"/>
</dbReference>
<dbReference type="PANTHER" id="PTHR33116:SF78">
    <property type="entry name" value="OS12G0587133 PROTEIN"/>
    <property type="match status" value="1"/>
</dbReference>
<sequence length="368" mass="41874">MNLSPKQSEVRHVINDNNLAVCAILESHVASSCWDAVGMQMLWILALFLKVIKPLCILGDFNAAFNLEDTSAGSSFIDISMREFKECVEEIELMDVPHSSLQFTWNQKPQVKKLKSLKKLLRKLLYDKGNLHDNVNKLIIEMERVQTDLDLDPSNHDLQDKEVVYVRAFTEALIMEERFLKQKAKVEWLNVGDSNSAYFHKSVKGRTSRNRIDVVTDLSGDLITGDGVPAAFVSYYEAFLGQQGITSPFDLYNLFFTKLDSDQALDMIKNVTAKEVKEAIFSVGKRGLQQGDPLSPYLFTLVMEVLTLMQDLRDCKKLIDHIRSRINDWKNKSLSAAGRLQLIRSVLSSMHVYWASVFILPTHILLDI</sequence>
<dbReference type="PANTHER" id="PTHR33116">
    <property type="entry name" value="REVERSE TRANSCRIPTASE ZINC-BINDING DOMAIN-CONTAINING PROTEIN-RELATED-RELATED"/>
    <property type="match status" value="1"/>
</dbReference>
<keyword evidence="2" id="KW-1185">Reference proteome</keyword>
<evidence type="ECO:0000313" key="1">
    <source>
        <dbReference type="EMBL" id="GJT67199.1"/>
    </source>
</evidence>
<dbReference type="GO" id="GO:0003964">
    <property type="term" value="F:RNA-directed DNA polymerase activity"/>
    <property type="evidence" value="ECO:0007669"/>
    <property type="project" value="UniProtKB-KW"/>
</dbReference>
<keyword evidence="1" id="KW-0808">Transferase</keyword>
<organism evidence="1 2">
    <name type="scientific">Tanacetum coccineum</name>
    <dbReference type="NCBI Taxonomy" id="301880"/>
    <lineage>
        <taxon>Eukaryota</taxon>
        <taxon>Viridiplantae</taxon>
        <taxon>Streptophyta</taxon>
        <taxon>Embryophyta</taxon>
        <taxon>Tracheophyta</taxon>
        <taxon>Spermatophyta</taxon>
        <taxon>Magnoliopsida</taxon>
        <taxon>eudicotyledons</taxon>
        <taxon>Gunneridae</taxon>
        <taxon>Pentapetalae</taxon>
        <taxon>asterids</taxon>
        <taxon>campanulids</taxon>
        <taxon>Asterales</taxon>
        <taxon>Asteraceae</taxon>
        <taxon>Asteroideae</taxon>
        <taxon>Anthemideae</taxon>
        <taxon>Anthemidinae</taxon>
        <taxon>Tanacetum</taxon>
    </lineage>
</organism>
<comment type="caution">
    <text evidence="1">The sequence shown here is derived from an EMBL/GenBank/DDBJ whole genome shotgun (WGS) entry which is preliminary data.</text>
</comment>
<protein>
    <submittedName>
        <fullName evidence="1">Reverse transcriptase domain, reverse transcriptase zinc-binding domain protein</fullName>
    </submittedName>
</protein>
<name>A0ABQ5FVH7_9ASTR</name>
<gene>
    <name evidence="1" type="ORF">Tco_1018679</name>
</gene>
<evidence type="ECO:0000313" key="2">
    <source>
        <dbReference type="Proteomes" id="UP001151760"/>
    </source>
</evidence>
<dbReference type="EMBL" id="BQNB010017785">
    <property type="protein sequence ID" value="GJT67199.1"/>
    <property type="molecule type" value="Genomic_DNA"/>
</dbReference>
<proteinExistence type="predicted"/>
<accession>A0ABQ5FVH7</accession>
<dbReference type="InterPro" id="IPR036691">
    <property type="entry name" value="Endo/exonu/phosph_ase_sf"/>
</dbReference>